<dbReference type="InterPro" id="IPR041679">
    <property type="entry name" value="DNA2/NAM7-like_C"/>
</dbReference>
<name>A0A4U0XBV1_9PEZI</name>
<dbReference type="EMBL" id="NAJN01000377">
    <property type="protein sequence ID" value="TKA74200.1"/>
    <property type="molecule type" value="Genomic_DNA"/>
</dbReference>
<evidence type="ECO:0000256" key="2">
    <source>
        <dbReference type="SAM" id="MobiDB-lite"/>
    </source>
</evidence>
<organism evidence="6 7">
    <name type="scientific">Cryomyces minteri</name>
    <dbReference type="NCBI Taxonomy" id="331657"/>
    <lineage>
        <taxon>Eukaryota</taxon>
        <taxon>Fungi</taxon>
        <taxon>Dikarya</taxon>
        <taxon>Ascomycota</taxon>
        <taxon>Pezizomycotina</taxon>
        <taxon>Dothideomycetes</taxon>
        <taxon>Dothideomycetes incertae sedis</taxon>
        <taxon>Cryomyces</taxon>
    </lineage>
</organism>
<dbReference type="Pfam" id="PF13087">
    <property type="entry name" value="AAA_12"/>
    <property type="match status" value="1"/>
</dbReference>
<reference evidence="6 7" key="1">
    <citation type="submission" date="2017-03" db="EMBL/GenBank/DDBJ databases">
        <title>Genomes of endolithic fungi from Antarctica.</title>
        <authorList>
            <person name="Coleine C."/>
            <person name="Masonjones S."/>
            <person name="Stajich J.E."/>
        </authorList>
    </citation>
    <scope>NUCLEOTIDE SEQUENCE [LARGE SCALE GENOMIC DNA]</scope>
    <source>
        <strain evidence="6 7">CCFEE 5187</strain>
    </source>
</reference>
<feature type="domain" description="ZNFX1" evidence="5">
    <location>
        <begin position="148"/>
        <end position="255"/>
    </location>
</feature>
<dbReference type="Pfam" id="PF25396">
    <property type="entry name" value="ZNFX1"/>
    <property type="match status" value="1"/>
</dbReference>
<sequence>MDIAEPRSEVEVDVCERFRNPRARRDSEPDIDQWPSTLSQALNTKIRDYVAAARQPVTADSWLSRPEFPTSAEVMDLDSIPDDEGSDDAYLRENVSMGSNRIEGAWDSKEHYLSTHYELLREESVKPIREAVAQIKHFPLANEDDYQGTIGVYERVYTTAVTFSTRGIALRVIFSLARAGKRIHWEQSKRLLQGSLVVLTPANDRFKTRAKTVVAVVAARPLAGVQQNPPEIDLFVGRTEEMHIDPQQEWIMIEERSSYFEADRYTLQALQKIMREPFPLSEHLVAVQSEVEPPAYVQDNPYMDLSSVFASSKGSNYENVDIMTGWPASVDTELDESQLAALRRILTKRLAIVQGPPGTGKTHVSSVAIKALINNMASGDPPIVVACQTNHALDQLLRHVAVFEPNFVRLGGRSKDQDVVRNRTLYAVRESMKMPPIAGCWKKPAIRRMKDLERTMKLLLSPLEAGKGPLDHKLFQSLGLLTPDQSDSLETGASEWVQHGNNSDDIKPIGLWLGTGLVPVQRKQVPEEFGYEYEETDLEFEQLKEMEAENRTKDDEDFETLSGNVVYLADNFTGRQVAGMTGSKVRKLLERPDLWKIPEKFRGAVYCYLQQQMKTTITAQFRLEAKKYSELAEQRRVGGWEQDVAILKQQKVIGLTTTGFSKYRPLISGLDPKIVMVEEAAETLEAPVVATCLPSLDHLVLVGDHQQLRPHCHNREYEGEPWNLNVSLFERLIQNEVEFSTLSRQRRMIPEIRRILKPIYGDLIKDHPSVEDSEVRPPVPGMGGVNSFFFSHAWPESRDDYMSSVNHKEAEMIVGFFDHLVYNGMQAKDITVLTFYNGQRKVLLNALRNHPNLQSSYFNVVTVDSYQGEENDTVLLSLVRSNSEGKIGFLSVENRVCVALSRAQRGLYIFGNSELLCGESNTWTGVVKIMAGMRGEIPKNRPKARLGFALPLTCAQHNKKTFVEDPDDWGMINGGSSSGLESWNSYAKGGVIEDDAARYHAALKREKDYVEEQSRQEHKKTQDDAPVVPLGYDGAQSTLVDSSLAGSPQTLIPHLASPPLIEPIVNELSDARTVSKEKPASKHISTPRVAEVSLLD</sequence>
<accession>A0A4U0XBV1</accession>
<proteinExistence type="predicted"/>
<protein>
    <recommendedName>
        <fullName evidence="8">Helicase ATP-binding domain-containing protein</fullName>
    </recommendedName>
</protein>
<dbReference type="InterPro" id="IPR041677">
    <property type="entry name" value="DNA2/NAM7_AAA_11"/>
</dbReference>
<feature type="compositionally biased region" description="Basic and acidic residues" evidence="2">
    <location>
        <begin position="1008"/>
        <end position="1023"/>
    </location>
</feature>
<feature type="domain" description="DNA2/NAM7 helicase-like C-terminal" evidence="4">
    <location>
        <begin position="724"/>
        <end position="913"/>
    </location>
</feature>
<dbReference type="Proteomes" id="UP000308768">
    <property type="component" value="Unassembled WGS sequence"/>
</dbReference>
<evidence type="ECO:0000313" key="6">
    <source>
        <dbReference type="EMBL" id="TKA74200.1"/>
    </source>
</evidence>
<evidence type="ECO:0000313" key="7">
    <source>
        <dbReference type="Proteomes" id="UP000308768"/>
    </source>
</evidence>
<dbReference type="OrthoDB" id="409395at2759"/>
<evidence type="ECO:0000259" key="5">
    <source>
        <dbReference type="Pfam" id="PF25396"/>
    </source>
</evidence>
<keyword evidence="1" id="KW-0547">Nucleotide-binding</keyword>
<dbReference type="Gene3D" id="3.40.50.300">
    <property type="entry name" value="P-loop containing nucleotide triphosphate hydrolases"/>
    <property type="match status" value="3"/>
</dbReference>
<feature type="region of interest" description="Disordered" evidence="2">
    <location>
        <begin position="1072"/>
        <end position="1096"/>
    </location>
</feature>
<feature type="region of interest" description="Disordered" evidence="2">
    <location>
        <begin position="1008"/>
        <end position="1032"/>
    </location>
</feature>
<dbReference type="PANTHER" id="PTHR10887:SF341">
    <property type="entry name" value="NFX1-TYPE ZINC FINGER-CONTAINING PROTEIN 1"/>
    <property type="match status" value="1"/>
</dbReference>
<keyword evidence="7" id="KW-1185">Reference proteome</keyword>
<evidence type="ECO:0000256" key="1">
    <source>
        <dbReference type="ARBA" id="ARBA00022806"/>
    </source>
</evidence>
<keyword evidence="1" id="KW-0378">Hydrolase</keyword>
<evidence type="ECO:0000259" key="3">
    <source>
        <dbReference type="Pfam" id="PF13086"/>
    </source>
</evidence>
<dbReference type="CDD" id="cd18808">
    <property type="entry name" value="SF1_C_Upf1"/>
    <property type="match status" value="1"/>
</dbReference>
<gene>
    <name evidence="6" type="ORF">B0A49_06224</name>
</gene>
<dbReference type="InterPro" id="IPR027417">
    <property type="entry name" value="P-loop_NTPase"/>
</dbReference>
<keyword evidence="1" id="KW-0347">Helicase</keyword>
<dbReference type="SUPFAM" id="SSF52540">
    <property type="entry name" value="P-loop containing nucleoside triphosphate hydrolases"/>
    <property type="match status" value="1"/>
</dbReference>
<dbReference type="Pfam" id="PF13086">
    <property type="entry name" value="AAA_11"/>
    <property type="match status" value="1"/>
</dbReference>
<keyword evidence="1" id="KW-0067">ATP-binding</keyword>
<dbReference type="PANTHER" id="PTHR10887">
    <property type="entry name" value="DNA2/NAM7 HELICASE FAMILY"/>
    <property type="match status" value="1"/>
</dbReference>
<dbReference type="FunFam" id="3.40.50.300:FF:001366">
    <property type="entry name" value="ATP binding protein, putative"/>
    <property type="match status" value="1"/>
</dbReference>
<feature type="domain" description="DNA2/NAM7 helicase helicase" evidence="3">
    <location>
        <begin position="333"/>
        <end position="713"/>
    </location>
</feature>
<dbReference type="STRING" id="331657.A0A4U0XBV1"/>
<dbReference type="AlphaFoldDB" id="A0A4U0XBV1"/>
<dbReference type="GO" id="GO:0031048">
    <property type="term" value="P:regulatory ncRNA-mediated heterochromatin formation"/>
    <property type="evidence" value="ECO:0007669"/>
    <property type="project" value="TreeGrafter"/>
</dbReference>
<dbReference type="InterPro" id="IPR047187">
    <property type="entry name" value="SF1_C_Upf1"/>
</dbReference>
<dbReference type="GO" id="GO:0004386">
    <property type="term" value="F:helicase activity"/>
    <property type="evidence" value="ECO:0007669"/>
    <property type="project" value="InterPro"/>
</dbReference>
<dbReference type="InterPro" id="IPR057373">
    <property type="entry name" value="ZNFX1"/>
</dbReference>
<dbReference type="GO" id="GO:0031380">
    <property type="term" value="C:nuclear RNA-directed RNA polymerase complex"/>
    <property type="evidence" value="ECO:0007669"/>
    <property type="project" value="TreeGrafter"/>
</dbReference>
<evidence type="ECO:0008006" key="8">
    <source>
        <dbReference type="Google" id="ProtNLM"/>
    </source>
</evidence>
<evidence type="ECO:0000259" key="4">
    <source>
        <dbReference type="Pfam" id="PF13087"/>
    </source>
</evidence>
<dbReference type="InterPro" id="IPR045055">
    <property type="entry name" value="DNA2/NAM7-like"/>
</dbReference>
<comment type="caution">
    <text evidence="6">The sequence shown here is derived from an EMBL/GenBank/DDBJ whole genome shotgun (WGS) entry which is preliminary data.</text>
</comment>